<protein>
    <submittedName>
        <fullName evidence="1">Uncharacterized protein</fullName>
    </submittedName>
</protein>
<keyword evidence="2" id="KW-1185">Reference proteome</keyword>
<dbReference type="EMBL" id="FQZO01000004">
    <property type="protein sequence ID" value="SHJ31571.1"/>
    <property type="molecule type" value="Genomic_DNA"/>
</dbReference>
<dbReference type="Proteomes" id="UP000184080">
    <property type="component" value="Unassembled WGS sequence"/>
</dbReference>
<dbReference type="STRING" id="1121298.SAMN05444401_2722"/>
<dbReference type="AlphaFoldDB" id="A0A1M6IAV6"/>
<evidence type="ECO:0000313" key="2">
    <source>
        <dbReference type="Proteomes" id="UP000184080"/>
    </source>
</evidence>
<organism evidence="1 2">
    <name type="scientific">Clostridium amylolyticum</name>
    <dbReference type="NCBI Taxonomy" id="1121298"/>
    <lineage>
        <taxon>Bacteria</taxon>
        <taxon>Bacillati</taxon>
        <taxon>Bacillota</taxon>
        <taxon>Clostridia</taxon>
        <taxon>Eubacteriales</taxon>
        <taxon>Clostridiaceae</taxon>
        <taxon>Clostridium</taxon>
    </lineage>
</organism>
<reference evidence="1 2" key="1">
    <citation type="submission" date="2016-11" db="EMBL/GenBank/DDBJ databases">
        <authorList>
            <person name="Jaros S."/>
            <person name="Januszkiewicz K."/>
            <person name="Wedrychowicz H."/>
        </authorList>
    </citation>
    <scope>NUCLEOTIDE SEQUENCE [LARGE SCALE GENOMIC DNA]</scope>
    <source>
        <strain evidence="1 2">DSM 21864</strain>
    </source>
</reference>
<dbReference type="OrthoDB" id="2083995at2"/>
<dbReference type="RefSeq" id="WP_073007606.1">
    <property type="nucleotide sequence ID" value="NZ_FQZO01000004.1"/>
</dbReference>
<name>A0A1M6IAV6_9CLOT</name>
<sequence>MKTTEMMEKFEKERIRVKQTKRFIKHMEQHHKDFIIPYWSFIGDIRSIINEYHRGEKFIEFCYQHYTDVGYSNINRIENPDNIVYAKRKGRELYSKFELNREKRLTNKVVVALKQSYYNENEYHLITMFPGDVNIKEVGDKNIKSIDEFNRVNKFWSNNALVFELDKIEEDTITSEKPYDL</sequence>
<accession>A0A1M6IAV6</accession>
<gene>
    <name evidence="1" type="ORF">SAMN05444401_2722</name>
</gene>
<evidence type="ECO:0000313" key="1">
    <source>
        <dbReference type="EMBL" id="SHJ31571.1"/>
    </source>
</evidence>
<proteinExistence type="predicted"/>